<dbReference type="Pfam" id="PF00857">
    <property type="entry name" value="Isochorismatase"/>
    <property type="match status" value="1"/>
</dbReference>
<evidence type="ECO:0000313" key="4">
    <source>
        <dbReference type="Proteomes" id="UP000775213"/>
    </source>
</evidence>
<keyword evidence="4" id="KW-1185">Reference proteome</keyword>
<reference evidence="3 4" key="1">
    <citation type="journal article" date="2021" name="Hortic Res">
        <title>Chromosome-scale assembly of the Dendrobium chrysotoxum genome enhances the understanding of orchid evolution.</title>
        <authorList>
            <person name="Zhang Y."/>
            <person name="Zhang G.Q."/>
            <person name="Zhang D."/>
            <person name="Liu X.D."/>
            <person name="Xu X.Y."/>
            <person name="Sun W.H."/>
            <person name="Yu X."/>
            <person name="Zhu X."/>
            <person name="Wang Z.W."/>
            <person name="Zhao X."/>
            <person name="Zhong W.Y."/>
            <person name="Chen H."/>
            <person name="Yin W.L."/>
            <person name="Huang T."/>
            <person name="Niu S.C."/>
            <person name="Liu Z.J."/>
        </authorList>
    </citation>
    <scope>NUCLEOTIDE SEQUENCE [LARGE SCALE GENOMIC DNA]</scope>
    <source>
        <strain evidence="3">Lindl</strain>
    </source>
</reference>
<dbReference type="SUPFAM" id="SSF52499">
    <property type="entry name" value="Isochorismatase-like hydrolases"/>
    <property type="match status" value="1"/>
</dbReference>
<dbReference type="InterPro" id="IPR000868">
    <property type="entry name" value="Isochorismatase-like_dom"/>
</dbReference>
<dbReference type="CDD" id="cd00431">
    <property type="entry name" value="cysteine_hydrolases"/>
    <property type="match status" value="1"/>
</dbReference>
<protein>
    <recommendedName>
        <fullName evidence="2">Isochorismatase-like domain-containing protein</fullName>
    </recommendedName>
</protein>
<proteinExistence type="inferred from homology"/>
<dbReference type="InterPro" id="IPR036380">
    <property type="entry name" value="Isochorismatase-like_sf"/>
</dbReference>
<dbReference type="EMBL" id="JAGFBR010000018">
    <property type="protein sequence ID" value="KAH0450069.1"/>
    <property type="molecule type" value="Genomic_DNA"/>
</dbReference>
<evidence type="ECO:0000259" key="2">
    <source>
        <dbReference type="Pfam" id="PF00857"/>
    </source>
</evidence>
<comment type="caution">
    <text evidence="3">The sequence shown here is derived from an EMBL/GenBank/DDBJ whole genome shotgun (WGS) entry which is preliminary data.</text>
</comment>
<dbReference type="Proteomes" id="UP000775213">
    <property type="component" value="Unassembled WGS sequence"/>
</dbReference>
<dbReference type="PANTHER" id="PTHR47044">
    <property type="entry name" value="OS02G0276400 PROTEIN"/>
    <property type="match status" value="1"/>
</dbReference>
<organism evidence="3 4">
    <name type="scientific">Dendrobium chrysotoxum</name>
    <name type="common">Orchid</name>
    <dbReference type="NCBI Taxonomy" id="161865"/>
    <lineage>
        <taxon>Eukaryota</taxon>
        <taxon>Viridiplantae</taxon>
        <taxon>Streptophyta</taxon>
        <taxon>Embryophyta</taxon>
        <taxon>Tracheophyta</taxon>
        <taxon>Spermatophyta</taxon>
        <taxon>Magnoliopsida</taxon>
        <taxon>Liliopsida</taxon>
        <taxon>Asparagales</taxon>
        <taxon>Orchidaceae</taxon>
        <taxon>Epidendroideae</taxon>
        <taxon>Malaxideae</taxon>
        <taxon>Dendrobiinae</taxon>
        <taxon>Dendrobium</taxon>
    </lineage>
</organism>
<feature type="domain" description="Isochorismatase-like" evidence="2">
    <location>
        <begin position="12"/>
        <end position="180"/>
    </location>
</feature>
<evidence type="ECO:0000313" key="3">
    <source>
        <dbReference type="EMBL" id="KAH0450069.1"/>
    </source>
</evidence>
<comment type="similarity">
    <text evidence="1">Belongs to the isochorismatase family.</text>
</comment>
<gene>
    <name evidence="3" type="ORF">IEQ34_020761</name>
</gene>
<accession>A0AAV7G293</accession>
<name>A0AAV7G293_DENCH</name>
<sequence length="236" mass="26229">MAVAAAGKWRETAMLVIDMQNDFILPGGPMHVAGGQAIVPEVIRAVSVARDRGIYVIWVVREHDPCGRDVELFRRHLYVNGKGPTMKGSKGAELVEGLVPVEGEYKLVKTRFSAFFDTHLNSLLQSSGIKSLVVVGVQTPNCIRQTVFDAVASNYQPVSVIVDATAAANSEVHTESSKKVVKVSFGMAFLLYQMNLFTNNQAQKMLLLINKFAQENFKQIIQIIYYNKIKNYVVMF</sequence>
<dbReference type="AlphaFoldDB" id="A0AAV7G293"/>
<dbReference type="Gene3D" id="3.40.50.850">
    <property type="entry name" value="Isochorismatase-like"/>
    <property type="match status" value="1"/>
</dbReference>
<evidence type="ECO:0000256" key="1">
    <source>
        <dbReference type="ARBA" id="ARBA00006336"/>
    </source>
</evidence>